<accession>A0A518BJK3</accession>
<dbReference type="PANTHER" id="PTHR45947:SF3">
    <property type="entry name" value="SULFOQUINOVOSYL TRANSFERASE SQD2"/>
    <property type="match status" value="1"/>
</dbReference>
<keyword evidence="3" id="KW-1185">Reference proteome</keyword>
<proteinExistence type="predicted"/>
<dbReference type="PANTHER" id="PTHR45947">
    <property type="entry name" value="SULFOQUINOVOSYL TRANSFERASE SQD2"/>
    <property type="match status" value="1"/>
</dbReference>
<gene>
    <name evidence="2" type="primary">pimB_6</name>
    <name evidence="2" type="ORF">Pla133_22260</name>
</gene>
<keyword evidence="2" id="KW-0808">Transferase</keyword>
<dbReference type="EMBL" id="CP036287">
    <property type="protein sequence ID" value="QDU67148.1"/>
    <property type="molecule type" value="Genomic_DNA"/>
</dbReference>
<name>A0A518BJK3_9BACT</name>
<dbReference type="RefSeq" id="WP_145065059.1">
    <property type="nucleotide sequence ID" value="NZ_CP036287.1"/>
</dbReference>
<feature type="domain" description="Glycosyl transferase family 1" evidence="1">
    <location>
        <begin position="207"/>
        <end position="355"/>
    </location>
</feature>
<dbReference type="SUPFAM" id="SSF53756">
    <property type="entry name" value="UDP-Glycosyltransferase/glycogen phosphorylase"/>
    <property type="match status" value="1"/>
</dbReference>
<sequence>MKVAISVLGRFHAFDLARELDAQGVLERLITSYPRQLGPRFGVDPWRIKGLPAIEAVHRLWQRLPVARRDALEPTIHALYERAVPRHLPREMDVFVGWSGVSLAGIRAAKRRGALTVLERGSAHIEEQTRLLRAEYGRFGIEPRTAHPAVIDKELAEYEAADAIAVPSGFARDSFVERGIPASKLIVNPYGVSIDSFTPAAVGPGRLRLLAVGRVSIQKGSHLLLEAFAKFERKDAELHFVGPIEPEIEPFRERLADDRVHFHGAVPQSELPQAYRLASAFCLPSIQEGMAMVTIQAMASGLPCLVTPNTGAAGLVRDGVEGFMVPAGDAESLRDGIERLAADEARAAQMGAAAALRVRDGFSWSDYGLRAAAAYRALLDGRCAPDSPLEIHTALAS</sequence>
<evidence type="ECO:0000259" key="1">
    <source>
        <dbReference type="Pfam" id="PF00534"/>
    </source>
</evidence>
<dbReference type="KEGG" id="pbap:Pla133_22260"/>
<dbReference type="Gene3D" id="3.40.50.2000">
    <property type="entry name" value="Glycogen Phosphorylase B"/>
    <property type="match status" value="2"/>
</dbReference>
<evidence type="ECO:0000313" key="3">
    <source>
        <dbReference type="Proteomes" id="UP000316921"/>
    </source>
</evidence>
<dbReference type="InterPro" id="IPR001296">
    <property type="entry name" value="Glyco_trans_1"/>
</dbReference>
<reference evidence="2 3" key="1">
    <citation type="submission" date="2019-02" db="EMBL/GenBank/DDBJ databases">
        <title>Deep-cultivation of Planctomycetes and their phenomic and genomic characterization uncovers novel biology.</title>
        <authorList>
            <person name="Wiegand S."/>
            <person name="Jogler M."/>
            <person name="Boedeker C."/>
            <person name="Pinto D."/>
            <person name="Vollmers J."/>
            <person name="Rivas-Marin E."/>
            <person name="Kohn T."/>
            <person name="Peeters S.H."/>
            <person name="Heuer A."/>
            <person name="Rast P."/>
            <person name="Oberbeckmann S."/>
            <person name="Bunk B."/>
            <person name="Jeske O."/>
            <person name="Meyerdierks A."/>
            <person name="Storesund J.E."/>
            <person name="Kallscheuer N."/>
            <person name="Luecker S."/>
            <person name="Lage O.M."/>
            <person name="Pohl T."/>
            <person name="Merkel B.J."/>
            <person name="Hornburger P."/>
            <person name="Mueller R.-W."/>
            <person name="Bruemmer F."/>
            <person name="Labrenz M."/>
            <person name="Spormann A.M."/>
            <person name="Op den Camp H."/>
            <person name="Overmann J."/>
            <person name="Amann R."/>
            <person name="Jetten M.S.M."/>
            <person name="Mascher T."/>
            <person name="Medema M.H."/>
            <person name="Devos D.P."/>
            <person name="Kaster A.-K."/>
            <person name="Ovreas L."/>
            <person name="Rohde M."/>
            <person name="Galperin M.Y."/>
            <person name="Jogler C."/>
        </authorList>
    </citation>
    <scope>NUCLEOTIDE SEQUENCE [LARGE SCALE GENOMIC DNA]</scope>
    <source>
        <strain evidence="2 3">Pla133</strain>
    </source>
</reference>
<dbReference type="InterPro" id="IPR050194">
    <property type="entry name" value="Glycosyltransferase_grp1"/>
</dbReference>
<protein>
    <submittedName>
        <fullName evidence="2">GDP-mannose-dependent alpha-(1-6)-phosphatidylinositol monomannoside mannosyltransferase</fullName>
    </submittedName>
</protein>
<dbReference type="AlphaFoldDB" id="A0A518BJK3"/>
<dbReference type="Proteomes" id="UP000316921">
    <property type="component" value="Chromosome"/>
</dbReference>
<dbReference type="CDD" id="cd03801">
    <property type="entry name" value="GT4_PimA-like"/>
    <property type="match status" value="1"/>
</dbReference>
<dbReference type="GO" id="GO:0016758">
    <property type="term" value="F:hexosyltransferase activity"/>
    <property type="evidence" value="ECO:0007669"/>
    <property type="project" value="TreeGrafter"/>
</dbReference>
<dbReference type="Pfam" id="PF00534">
    <property type="entry name" value="Glycos_transf_1"/>
    <property type="match status" value="1"/>
</dbReference>
<organism evidence="2 3">
    <name type="scientific">Engelhardtia mirabilis</name>
    <dbReference type="NCBI Taxonomy" id="2528011"/>
    <lineage>
        <taxon>Bacteria</taxon>
        <taxon>Pseudomonadati</taxon>
        <taxon>Planctomycetota</taxon>
        <taxon>Planctomycetia</taxon>
        <taxon>Planctomycetia incertae sedis</taxon>
        <taxon>Engelhardtia</taxon>
    </lineage>
</organism>
<keyword evidence="2" id="KW-0328">Glycosyltransferase</keyword>
<evidence type="ECO:0000313" key="2">
    <source>
        <dbReference type="EMBL" id="QDU67148.1"/>
    </source>
</evidence>